<feature type="compositionally biased region" description="Basic and acidic residues" evidence="4">
    <location>
        <begin position="51"/>
        <end position="75"/>
    </location>
</feature>
<sequence length="266" mass="30644">MGLITENELRKLLKDQDLSTLKEYKVEKGTIITPSAQTFLTDRHIKLSIIDKSKDDQQSKNEKSKTSSKADEKNQSQKPEPVQPFKYRLLNGGYTNQKPEQMTALYGNVLVNKDHNRIIFRGKLDSFESKILESQIKIAPVYQGLADDLQEVLDFVRNLVRCEVLNSPVKEIKLLGMSEQEIREMSHHPKKFFGEGHFFPDYRLGEPVILLNSLRSMVREAEIAAYQAFKKENGEAEREDIIQALNRLSSLFWVLMFKTKTGSYSK</sequence>
<comment type="caution">
    <text evidence="6">The sequence shown here is derived from an EMBL/GenBank/DDBJ whole genome shotgun (WGS) entry which is preliminary data.</text>
</comment>
<protein>
    <submittedName>
        <fullName evidence="6">Cobalamin adenosyltransferase</fullName>
    </submittedName>
</protein>
<dbReference type="AlphaFoldDB" id="A0A398BF87"/>
<dbReference type="Pfam" id="PF01923">
    <property type="entry name" value="Cob_adeno_trans"/>
    <property type="match status" value="1"/>
</dbReference>
<dbReference type="Proteomes" id="UP000265816">
    <property type="component" value="Unassembled WGS sequence"/>
</dbReference>
<name>A0A398BF87_9BACI</name>
<evidence type="ECO:0000256" key="1">
    <source>
        <dbReference type="ARBA" id="ARBA00022679"/>
    </source>
</evidence>
<dbReference type="GO" id="GO:0006580">
    <property type="term" value="P:ethanolamine metabolic process"/>
    <property type="evidence" value="ECO:0007669"/>
    <property type="project" value="InterPro"/>
</dbReference>
<keyword evidence="7" id="KW-1185">Reference proteome</keyword>
<accession>A0A398BF87</accession>
<reference evidence="6 7" key="1">
    <citation type="submission" date="2018-08" db="EMBL/GenBank/DDBJ databases">
        <title>Bacillus jemisoniae sp. nov., Bacillus chryseoplanitiae sp. nov., Bacillus resnikiae sp. nov., and Bacillus frankliniae sp. nov., isolated from Viking spacecraft and associated surfaces.</title>
        <authorList>
            <person name="Seuylemezian A."/>
            <person name="Vaishampayan P."/>
        </authorList>
    </citation>
    <scope>NUCLEOTIDE SEQUENCE [LARGE SCALE GENOMIC DNA]</scope>
    <source>
        <strain evidence="6 7">JJ-247</strain>
    </source>
</reference>
<feature type="domain" description="Cobalamin adenosyltransferase-like" evidence="5">
    <location>
        <begin position="94"/>
        <end position="257"/>
    </location>
</feature>
<keyword evidence="3" id="KW-0067">ATP-binding</keyword>
<evidence type="ECO:0000256" key="3">
    <source>
        <dbReference type="ARBA" id="ARBA00022840"/>
    </source>
</evidence>
<evidence type="ECO:0000313" key="7">
    <source>
        <dbReference type="Proteomes" id="UP000265816"/>
    </source>
</evidence>
<dbReference type="PIRSF" id="PIRSF012294">
    <property type="entry name" value="ATR_EutT"/>
    <property type="match status" value="1"/>
</dbReference>
<dbReference type="GO" id="GO:0005524">
    <property type="term" value="F:ATP binding"/>
    <property type="evidence" value="ECO:0007669"/>
    <property type="project" value="UniProtKB-KW"/>
</dbReference>
<feature type="region of interest" description="Disordered" evidence="4">
    <location>
        <begin position="51"/>
        <end position="84"/>
    </location>
</feature>
<evidence type="ECO:0000256" key="4">
    <source>
        <dbReference type="SAM" id="MobiDB-lite"/>
    </source>
</evidence>
<evidence type="ECO:0000256" key="2">
    <source>
        <dbReference type="ARBA" id="ARBA00022741"/>
    </source>
</evidence>
<keyword evidence="1 6" id="KW-0808">Transferase</keyword>
<dbReference type="InterPro" id="IPR009194">
    <property type="entry name" value="AdoTrfase_EutT"/>
</dbReference>
<dbReference type="GO" id="GO:0008817">
    <property type="term" value="F:corrinoid adenosyltransferase activity"/>
    <property type="evidence" value="ECO:0007669"/>
    <property type="project" value="InterPro"/>
</dbReference>
<keyword evidence="2" id="KW-0547">Nucleotide-binding</keyword>
<dbReference type="SUPFAM" id="SSF89028">
    <property type="entry name" value="Cobalamin adenosyltransferase-like"/>
    <property type="match status" value="1"/>
</dbReference>
<dbReference type="EMBL" id="QWVT01000013">
    <property type="protein sequence ID" value="RID86340.1"/>
    <property type="molecule type" value="Genomic_DNA"/>
</dbReference>
<dbReference type="InterPro" id="IPR016030">
    <property type="entry name" value="CblAdoTrfase-like"/>
</dbReference>
<organism evidence="6 7">
    <name type="scientific">Mesobacillus zeae</name>
    <dbReference type="NCBI Taxonomy" id="1917180"/>
    <lineage>
        <taxon>Bacteria</taxon>
        <taxon>Bacillati</taxon>
        <taxon>Bacillota</taxon>
        <taxon>Bacilli</taxon>
        <taxon>Bacillales</taxon>
        <taxon>Bacillaceae</taxon>
        <taxon>Mesobacillus</taxon>
    </lineage>
</organism>
<evidence type="ECO:0000259" key="5">
    <source>
        <dbReference type="Pfam" id="PF01923"/>
    </source>
</evidence>
<dbReference type="Gene3D" id="1.20.1200.10">
    <property type="entry name" value="Cobalamin adenosyltransferase-like"/>
    <property type="match status" value="1"/>
</dbReference>
<dbReference type="RefSeq" id="WP_119112246.1">
    <property type="nucleotide sequence ID" value="NZ_CBCSEO010000004.1"/>
</dbReference>
<proteinExistence type="predicted"/>
<dbReference type="InterPro" id="IPR036451">
    <property type="entry name" value="CblAdoTrfase-like_sf"/>
</dbReference>
<dbReference type="GO" id="GO:0009236">
    <property type="term" value="P:cobalamin biosynthetic process"/>
    <property type="evidence" value="ECO:0007669"/>
    <property type="project" value="InterPro"/>
</dbReference>
<gene>
    <name evidence="6" type="ORF">D1970_07380</name>
</gene>
<dbReference type="OrthoDB" id="306726at2"/>
<evidence type="ECO:0000313" key="6">
    <source>
        <dbReference type="EMBL" id="RID86340.1"/>
    </source>
</evidence>